<dbReference type="InterPro" id="IPR001584">
    <property type="entry name" value="Integrase_cat-core"/>
</dbReference>
<feature type="region of interest" description="Disordered" evidence="3">
    <location>
        <begin position="1961"/>
        <end position="1988"/>
    </location>
</feature>
<dbReference type="GO" id="GO:0030687">
    <property type="term" value="C:preribosome, large subunit precursor"/>
    <property type="evidence" value="ECO:0007669"/>
    <property type="project" value="TreeGrafter"/>
</dbReference>
<feature type="region of interest" description="Disordered" evidence="3">
    <location>
        <begin position="2057"/>
        <end position="2148"/>
    </location>
</feature>
<dbReference type="GO" id="GO:0000027">
    <property type="term" value="P:ribosomal large subunit assembly"/>
    <property type="evidence" value="ECO:0007669"/>
    <property type="project" value="TreeGrafter"/>
</dbReference>
<dbReference type="GO" id="GO:0008270">
    <property type="term" value="F:zinc ion binding"/>
    <property type="evidence" value="ECO:0007669"/>
    <property type="project" value="UniProtKB-KW"/>
</dbReference>
<feature type="compositionally biased region" description="Basic and acidic residues" evidence="3">
    <location>
        <begin position="1370"/>
        <end position="1385"/>
    </location>
</feature>
<keyword evidence="4" id="KW-0472">Membrane</keyword>
<feature type="compositionally biased region" description="Basic and acidic residues" evidence="3">
    <location>
        <begin position="2069"/>
        <end position="2107"/>
    </location>
</feature>
<feature type="region of interest" description="Disordered" evidence="3">
    <location>
        <begin position="277"/>
        <end position="316"/>
    </location>
</feature>
<keyword evidence="2" id="KW-0175">Coiled coil</keyword>
<dbReference type="InterPro" id="IPR000571">
    <property type="entry name" value="Znf_CCCH"/>
</dbReference>
<dbReference type="EMBL" id="CAMXCT010003048">
    <property type="protein sequence ID" value="CAI4002136.1"/>
    <property type="molecule type" value="Genomic_DNA"/>
</dbReference>
<feature type="compositionally biased region" description="Basic and acidic residues" evidence="3">
    <location>
        <begin position="11"/>
        <end position="47"/>
    </location>
</feature>
<feature type="zinc finger region" description="C3H1-type" evidence="1">
    <location>
        <begin position="643"/>
        <end position="666"/>
    </location>
</feature>
<keyword evidence="10" id="KW-1185">Reference proteome</keyword>
<feature type="compositionally biased region" description="Basic and acidic residues" evidence="3">
    <location>
        <begin position="296"/>
        <end position="316"/>
    </location>
</feature>
<proteinExistence type="predicted"/>
<reference evidence="9 10" key="2">
    <citation type="submission" date="2024-05" db="EMBL/GenBank/DDBJ databases">
        <authorList>
            <person name="Chen Y."/>
            <person name="Shah S."/>
            <person name="Dougan E. K."/>
            <person name="Thang M."/>
            <person name="Chan C."/>
        </authorList>
    </citation>
    <scope>NUCLEOTIDE SEQUENCE [LARGE SCALE GENOMIC DNA]</scope>
</reference>
<evidence type="ECO:0000259" key="6">
    <source>
        <dbReference type="PROSITE" id="PS50158"/>
    </source>
</evidence>
<feature type="domain" description="CCHC-type" evidence="6">
    <location>
        <begin position="669"/>
        <end position="684"/>
    </location>
</feature>
<feature type="compositionally biased region" description="Basic and acidic residues" evidence="3">
    <location>
        <begin position="87"/>
        <end position="99"/>
    </location>
</feature>
<feature type="compositionally biased region" description="Basic and acidic residues" evidence="3">
    <location>
        <begin position="610"/>
        <end position="633"/>
    </location>
</feature>
<dbReference type="PANTHER" id="PTHR12661:SF5">
    <property type="entry name" value="SUPPRESSOR OF SWI4 1 HOMOLOG"/>
    <property type="match status" value="1"/>
</dbReference>
<feature type="domain" description="C3H1-type" evidence="5">
    <location>
        <begin position="643"/>
        <end position="666"/>
    </location>
</feature>
<feature type="region of interest" description="Disordered" evidence="3">
    <location>
        <begin position="149"/>
        <end position="205"/>
    </location>
</feature>
<dbReference type="EMBL" id="CAMXCT030003048">
    <property type="protein sequence ID" value="CAL4789448.1"/>
    <property type="molecule type" value="Genomic_DNA"/>
</dbReference>
<feature type="compositionally biased region" description="Acidic residues" evidence="3">
    <location>
        <begin position="1360"/>
        <end position="1369"/>
    </location>
</feature>
<feature type="region of interest" description="Disordered" evidence="3">
    <location>
        <begin position="1066"/>
        <end position="1088"/>
    </location>
</feature>
<feature type="compositionally biased region" description="Basic and acidic residues" evidence="3">
    <location>
        <begin position="1346"/>
        <end position="1359"/>
    </location>
</feature>
<keyword evidence="1" id="KW-0863">Zinc-finger</keyword>
<dbReference type="InterPro" id="IPR012337">
    <property type="entry name" value="RNaseH-like_sf"/>
</dbReference>
<feature type="coiled-coil region" evidence="2">
    <location>
        <begin position="217"/>
        <end position="258"/>
    </location>
</feature>
<feature type="compositionally biased region" description="Basic and acidic residues" evidence="3">
    <location>
        <begin position="2117"/>
        <end position="2133"/>
    </location>
</feature>
<accession>A0A9P1D3A9</accession>
<dbReference type="InterPro" id="IPR001878">
    <property type="entry name" value="Znf_CCHC"/>
</dbReference>
<feature type="transmembrane region" description="Helical" evidence="4">
    <location>
        <begin position="2027"/>
        <end position="2049"/>
    </location>
</feature>
<dbReference type="InterPro" id="IPR045112">
    <property type="entry name" value="PPAN-like"/>
</dbReference>
<keyword evidence="4" id="KW-0812">Transmembrane</keyword>
<dbReference type="Gene3D" id="3.30.420.10">
    <property type="entry name" value="Ribonuclease H-like superfamily/Ribonuclease H"/>
    <property type="match status" value="1"/>
</dbReference>
<feature type="compositionally biased region" description="Basic and acidic residues" evidence="3">
    <location>
        <begin position="152"/>
        <end position="173"/>
    </location>
</feature>
<evidence type="ECO:0000256" key="3">
    <source>
        <dbReference type="SAM" id="MobiDB-lite"/>
    </source>
</evidence>
<dbReference type="PROSITE" id="PS50103">
    <property type="entry name" value="ZF_C3H1"/>
    <property type="match status" value="1"/>
</dbReference>
<evidence type="ECO:0000313" key="10">
    <source>
        <dbReference type="Proteomes" id="UP001152797"/>
    </source>
</evidence>
<evidence type="ECO:0000259" key="7">
    <source>
        <dbReference type="PROSITE" id="PS50994"/>
    </source>
</evidence>
<evidence type="ECO:0000256" key="2">
    <source>
        <dbReference type="SAM" id="Coils"/>
    </source>
</evidence>
<sequence>MNASNAKGKKSAGEEPRKTASPEAGKEAKGSEEKTTRPSTPKEKLRPECVPVPVTPGETGGSRGYGEAQGSKEVTPTSKGTVYRTPTGEHSKEKEVEAEKDHLALVPWKKEAEETAPKGPPQSFGPLFTEEQLRAVEVLEQKSSLLTPNPRRLLETSRTYELEDGNSMEKEAVRPPVLEVARNPIPEAARPPKPKKVEDPRKDEGVRAWMEDMGWRLRQQEREKEEFLMMMRRMELQREEMSRENQELRCVIEEMRRRDRRREELWEEERRMQEREVERRSLLAIQDGQEEEDERSEGGRKTSKKTGSEKEAERDLSVKVLIQMMKGMQEIQKKMLDREARDREEEAEGGASVEYVRGSHELPKLACWSPQSGPIDLNDWLALIEPIMSDLTQTSQRWWQETLRQARQWYSDHMDLSPLERIAHDAVPTESLKIAKWVRLERRASNMLLVAVPEAQREELVSTKRLTVLQILCHLLMIYQPGGLAEKEVILSSLENPPEGSTIADSLQGLRKWMRWRRRAAELAVSEPDPFLLLKGLGRIVRRPLEGNKELNFRVSLARSNLQVDSNPTSKKVNALAIHLVAELEQVAHLDQGASSMRKPNPKDPGPPKAEPKVKKFEAPEAEKGGAKAEGKGKSGKGHSSDPCRFFLTEGGCKKGKECSWLHQLDDQRRCWNCGARDHYADKCARPSLRGGDAKEGKGEGKAAKTMKKRESEEEEGAKNAAAVDKGKIRKNSEDEGEKDQTMKELLEEATKMLKKISKDEGGGREEKLSNLQKQLDDLKTIRTLRLARLQGGPKGLLDSGATHPLRGRREGESLKGYKEVTVSLAGGKEIKLHITKEEVMVSRDMDIEPIVPLGLLIDLLGCEATWKDKEMMVWHPSRGRLRVEIRGGCPEVEKEEALRLIQEIEEKKRMCIKRVEEVEVSDDEKRTLEKEKEWLKKLIEVHPVFREVPQWLKDQLYEEPAENLHACGNRKRRKLWKKEGLVLHVYAGAPEGFGLARAVHQAGGDQRKLVEVDWERDEKWNMLPGGKAYAMLLRMAMNGWVRGVVGGPNCRTRSVLRHIPLSSHDHGPRPLRSWEEGQEWGRKDLSPQEAEKVMQDDVLMLRFLLLFIVAEEVRKANGMDRKVQFLLEQPGAPKNPEVVTWWATKTWKMMKRVYSFQEVNVDQWDWGGSASKWTTLGTSMKIERPLKRGGAPKREREGKEPWQLFEESRALARWVPGLMIEVAERLQQEVWDLKIQCRPLSWCEHVRAGHVPFRRDCRICQESRAKGQPHRRVLCPKVGVLSIDMSGPLKEGRDLHDEKDKFLLIATFTWPKLEGREMKEDPEERLDEAPEIEDAEAIAQVEEEVERKPEEEQERRAEDGEDLQEEDSGGCKEGGEEEEFKNTEVEVHRMVMPLGSKSADDVLRATIQLYLRLKSEGFEVQQIHTDRGAEFYNPKFRRWCEQRCILKTWTPGDDPQSNGRCERAVQEAKGQIRTMLKQAGLEAEYWPLAARHLNERWMAQLVKEEVRWPPFMSKVLVRKRGWRAREFEPTQEEVIYLFPSWDSHGHWIADDQGRQRLSRTVMDHAVEPITDEKWIALEDDENPLQMRRRLRQKMVVRRIVKRKIEEDEEESQKKKKKRAQEVLRETSGKVGGMVVIYIDDLLIVGEKEVKKMVIGEVKRIWETSTPEEIDEKTGVRFLGMELWKLKNGDWMATQRGYVKEMLRKNLGEDESEWRRKKTPITKSWIELPEEEKKEAGDVKEAQRVVGEVMWVMTRTRPDLLHTTSMLASQILKKPKAVREAADQLWAYLAHTWKEGLLFAARPEEHELRSYTDASFGEDCQGCTIVALDGAPIAWKAGKQHAVALSTAEAELTEILEGLTLGDSIRVVAEEMREEDEEILRCVALTDNQAATSILADSHGSWRTRYLRMKAKNARWRIQKGDWQVMHVPGATMPADMGTKPVSAQRLEDLKKILGMKDLEEAQGGSEERQKEIEEKEERSKDGGSEAKKDELERLLKMIVVATSLSIAKGHEEEVTKEAKEERSYELWILMMMALWGTMSLLWSAVRAIQFCLKREKKKGRKEEEEEELQKKGRDEEKKEMKEDEGESKASKDPREETNLNHRKPGDRVLSSQAASSHEDPQGNARKSKEEVTGQRGETSSKGKSKGKDLVTLLMPSLGVVKELQELQELQVPPHPWGTALKQITSAPPNHTAWRLSDLGFQGPSNRDRDGDGWVTCVCWS</sequence>
<keyword evidence="4" id="KW-1133">Transmembrane helix</keyword>
<keyword evidence="1" id="KW-0479">Metal-binding</keyword>
<feature type="region of interest" description="Disordered" evidence="3">
    <location>
        <begin position="684"/>
        <end position="742"/>
    </location>
</feature>
<feature type="domain" description="Integrase catalytic" evidence="7">
    <location>
        <begin position="1346"/>
        <end position="1519"/>
    </location>
</feature>
<dbReference type="Proteomes" id="UP001152797">
    <property type="component" value="Unassembled WGS sequence"/>
</dbReference>
<evidence type="ECO:0000259" key="5">
    <source>
        <dbReference type="PROSITE" id="PS50103"/>
    </source>
</evidence>
<feature type="region of interest" description="Disordered" evidence="3">
    <location>
        <begin position="591"/>
        <end position="641"/>
    </location>
</feature>
<dbReference type="OrthoDB" id="415601at2759"/>
<dbReference type="CDD" id="cd09272">
    <property type="entry name" value="RNase_HI_RT_Ty1"/>
    <property type="match status" value="1"/>
</dbReference>
<evidence type="ECO:0000256" key="1">
    <source>
        <dbReference type="PROSITE-ProRule" id="PRU00723"/>
    </source>
</evidence>
<dbReference type="PANTHER" id="PTHR12661">
    <property type="entry name" value="PETER PAN-RELATED"/>
    <property type="match status" value="1"/>
</dbReference>
<keyword evidence="1" id="KW-0862">Zinc</keyword>
<dbReference type="InterPro" id="IPR036397">
    <property type="entry name" value="RNaseH_sf"/>
</dbReference>
<reference evidence="8" key="1">
    <citation type="submission" date="2022-10" db="EMBL/GenBank/DDBJ databases">
        <authorList>
            <person name="Chen Y."/>
            <person name="Dougan E. K."/>
            <person name="Chan C."/>
            <person name="Rhodes N."/>
            <person name="Thang M."/>
        </authorList>
    </citation>
    <scope>NUCLEOTIDE SEQUENCE</scope>
</reference>
<protein>
    <submittedName>
        <fullName evidence="9">Retrovirus-related Pol polyprotein from transposon TNT 1-94</fullName>
    </submittedName>
</protein>
<dbReference type="EMBL" id="CAMXCT020003048">
    <property type="protein sequence ID" value="CAL1155511.1"/>
    <property type="molecule type" value="Genomic_DNA"/>
</dbReference>
<feature type="compositionally biased region" description="Basic and acidic residues" evidence="3">
    <location>
        <begin position="195"/>
        <end position="205"/>
    </location>
</feature>
<dbReference type="PROSITE" id="PS50994">
    <property type="entry name" value="INTEGRASE"/>
    <property type="match status" value="1"/>
</dbReference>
<feature type="compositionally biased region" description="Basic and acidic residues" evidence="3">
    <location>
        <begin position="725"/>
        <end position="742"/>
    </location>
</feature>
<evidence type="ECO:0000256" key="4">
    <source>
        <dbReference type="SAM" id="Phobius"/>
    </source>
</evidence>
<dbReference type="PROSITE" id="PS50158">
    <property type="entry name" value="ZF_CCHC"/>
    <property type="match status" value="1"/>
</dbReference>
<dbReference type="SUPFAM" id="SSF53098">
    <property type="entry name" value="Ribonuclease H-like"/>
    <property type="match status" value="1"/>
</dbReference>
<feature type="compositionally biased region" description="Basic and acidic residues" evidence="3">
    <location>
        <begin position="692"/>
        <end position="703"/>
    </location>
</feature>
<evidence type="ECO:0000313" key="9">
    <source>
        <dbReference type="EMBL" id="CAL4789448.1"/>
    </source>
</evidence>
<name>A0A9P1D3A9_9DINO</name>
<feature type="region of interest" description="Disordered" evidence="3">
    <location>
        <begin position="110"/>
        <end position="129"/>
    </location>
</feature>
<dbReference type="GO" id="GO:0015074">
    <property type="term" value="P:DNA integration"/>
    <property type="evidence" value="ECO:0007669"/>
    <property type="project" value="InterPro"/>
</dbReference>
<dbReference type="GO" id="GO:0019843">
    <property type="term" value="F:rRNA binding"/>
    <property type="evidence" value="ECO:0007669"/>
    <property type="project" value="TreeGrafter"/>
</dbReference>
<organism evidence="8">
    <name type="scientific">Cladocopium goreaui</name>
    <dbReference type="NCBI Taxonomy" id="2562237"/>
    <lineage>
        <taxon>Eukaryota</taxon>
        <taxon>Sar</taxon>
        <taxon>Alveolata</taxon>
        <taxon>Dinophyceae</taxon>
        <taxon>Suessiales</taxon>
        <taxon>Symbiodiniaceae</taxon>
        <taxon>Cladocopium</taxon>
    </lineage>
</organism>
<gene>
    <name evidence="8" type="ORF">C1SCF055_LOCUS28108</name>
</gene>
<feature type="region of interest" description="Disordered" evidence="3">
    <location>
        <begin position="1342"/>
        <end position="1385"/>
    </location>
</feature>
<evidence type="ECO:0000313" key="8">
    <source>
        <dbReference type="EMBL" id="CAI4002136.1"/>
    </source>
</evidence>
<comment type="caution">
    <text evidence="8">The sequence shown here is derived from an EMBL/GenBank/DDBJ whole genome shotgun (WGS) entry which is preliminary data.</text>
</comment>
<feature type="region of interest" description="Disordered" evidence="3">
    <location>
        <begin position="1"/>
        <end position="99"/>
    </location>
</feature>